<evidence type="ECO:0000313" key="17">
    <source>
        <dbReference type="EMBL" id="RMX67146.1"/>
    </source>
</evidence>
<evidence type="ECO:0000256" key="1">
    <source>
        <dbReference type="ARBA" id="ARBA00001933"/>
    </source>
</evidence>
<evidence type="ECO:0000256" key="12">
    <source>
        <dbReference type="ARBA" id="ARBA00031696"/>
    </source>
</evidence>
<dbReference type="GO" id="GO:0006559">
    <property type="term" value="P:L-phenylalanine catabolic process"/>
    <property type="evidence" value="ECO:0007669"/>
    <property type="project" value="UniProtKB-UniPathway"/>
</dbReference>
<evidence type="ECO:0000256" key="15">
    <source>
        <dbReference type="PIRSR" id="PIRSR000517-1"/>
    </source>
</evidence>
<dbReference type="STRING" id="542832.A0A3M6VNM2"/>
<dbReference type="SUPFAM" id="SSF53383">
    <property type="entry name" value="PLP-dependent transferases"/>
    <property type="match status" value="1"/>
</dbReference>
<dbReference type="GO" id="GO:0004838">
    <property type="term" value="F:L-tyrosine-2-oxoglutarate transaminase activity"/>
    <property type="evidence" value="ECO:0007669"/>
    <property type="project" value="InterPro"/>
</dbReference>
<evidence type="ECO:0000259" key="16">
    <source>
        <dbReference type="Pfam" id="PF00155"/>
    </source>
</evidence>
<dbReference type="Gene3D" id="3.90.1150.10">
    <property type="entry name" value="Aspartate Aminotransferase, domain 1"/>
    <property type="match status" value="1"/>
</dbReference>
<keyword evidence="18" id="KW-1185">Reference proteome</keyword>
<evidence type="ECO:0000256" key="3">
    <source>
        <dbReference type="ARBA" id="ARBA00007441"/>
    </source>
</evidence>
<dbReference type="PRINTS" id="PR00753">
    <property type="entry name" value="ACCSYNTHASE"/>
</dbReference>
<dbReference type="Gene3D" id="3.40.640.10">
    <property type="entry name" value="Type I PLP-dependent aspartate aminotransferase-like (Major domain)"/>
    <property type="match status" value="1"/>
</dbReference>
<dbReference type="EMBL" id="QLLG01000175">
    <property type="protein sequence ID" value="RMX67146.1"/>
    <property type="molecule type" value="Genomic_DNA"/>
</dbReference>
<comment type="similarity">
    <text evidence="3 14">Belongs to the class-I pyridoxal-phosphate-dependent aminotransferase family.</text>
</comment>
<evidence type="ECO:0000256" key="13">
    <source>
        <dbReference type="ARBA" id="ARBA00047798"/>
    </source>
</evidence>
<evidence type="ECO:0000256" key="5">
    <source>
        <dbReference type="ARBA" id="ARBA00012749"/>
    </source>
</evidence>
<evidence type="ECO:0000256" key="8">
    <source>
        <dbReference type="ARBA" id="ARBA00022679"/>
    </source>
</evidence>
<dbReference type="InterPro" id="IPR005957">
    <property type="entry name" value="Tyrosine_aminoTrfase"/>
</dbReference>
<evidence type="ECO:0000256" key="2">
    <source>
        <dbReference type="ARBA" id="ARBA00005203"/>
    </source>
</evidence>
<dbReference type="GO" id="GO:0006572">
    <property type="term" value="P:L-tyrosine catabolic process"/>
    <property type="evidence" value="ECO:0007669"/>
    <property type="project" value="UniProtKB-KW"/>
</dbReference>
<dbReference type="PANTHER" id="PTHR45744">
    <property type="entry name" value="TYROSINE AMINOTRANSFERASE"/>
    <property type="match status" value="1"/>
</dbReference>
<dbReference type="GO" id="GO:0030170">
    <property type="term" value="F:pyridoxal phosphate binding"/>
    <property type="evidence" value="ECO:0007669"/>
    <property type="project" value="InterPro"/>
</dbReference>
<evidence type="ECO:0000256" key="9">
    <source>
        <dbReference type="ARBA" id="ARBA00022878"/>
    </source>
</evidence>
<evidence type="ECO:0000313" key="18">
    <source>
        <dbReference type="Proteomes" id="UP000282087"/>
    </source>
</evidence>
<evidence type="ECO:0000256" key="6">
    <source>
        <dbReference type="ARBA" id="ARBA00015959"/>
    </source>
</evidence>
<evidence type="ECO:0000256" key="7">
    <source>
        <dbReference type="ARBA" id="ARBA00022576"/>
    </source>
</evidence>
<evidence type="ECO:0000256" key="10">
    <source>
        <dbReference type="ARBA" id="ARBA00022898"/>
    </source>
</evidence>
<feature type="domain" description="Aminotransferase class I/classII large" evidence="16">
    <location>
        <begin position="60"/>
        <end position="418"/>
    </location>
</feature>
<dbReference type="PIRSF" id="PIRSF000517">
    <property type="entry name" value="Tyr_transaminase"/>
    <property type="match status" value="1"/>
</dbReference>
<protein>
    <recommendedName>
        <fullName evidence="6">Tyrosine aminotransferase</fullName>
        <ecNumber evidence="5">2.6.1.5</ecNumber>
    </recommendedName>
    <alternativeName>
        <fullName evidence="12">L-tyrosine:2-oxoglutarate aminotransferase</fullName>
    </alternativeName>
</protein>
<dbReference type="InterPro" id="IPR004838">
    <property type="entry name" value="NHTrfase_class1_PyrdxlP-BS"/>
</dbReference>
<comment type="caution">
    <text evidence="17">The sequence shown here is derived from an EMBL/GenBank/DDBJ whole genome shotgun (WGS) entry which is preliminary data.</text>
</comment>
<dbReference type="InterPro" id="IPR004839">
    <property type="entry name" value="Aminotransferase_I/II_large"/>
</dbReference>
<proteinExistence type="inferred from homology"/>
<dbReference type="NCBIfam" id="TIGR01265">
    <property type="entry name" value="tyr_nico_aTase"/>
    <property type="match status" value="1"/>
</dbReference>
<accession>A0A3M6VNM2</accession>
<dbReference type="UniPathway" id="UPA00139">
    <property type="reaction ID" value="UER00338"/>
</dbReference>
<feature type="modified residue" description="N6-(pyridoxal phosphate)lysine" evidence="15">
    <location>
        <position position="268"/>
    </location>
</feature>
<evidence type="ECO:0000256" key="4">
    <source>
        <dbReference type="ARBA" id="ARBA00011738"/>
    </source>
</evidence>
<keyword evidence="7" id="KW-0032">Aminotransferase</keyword>
<dbReference type="AlphaFoldDB" id="A0A3M6VNM2"/>
<keyword evidence="8" id="KW-0808">Transferase</keyword>
<dbReference type="CDD" id="cd00609">
    <property type="entry name" value="AAT_like"/>
    <property type="match status" value="1"/>
</dbReference>
<dbReference type="PANTHER" id="PTHR45744:SF2">
    <property type="entry name" value="TYROSINE AMINOTRANSFERASE"/>
    <property type="match status" value="1"/>
</dbReference>
<dbReference type="NCBIfam" id="TIGR01264">
    <property type="entry name" value="tyr_amTase_E"/>
    <property type="match status" value="1"/>
</dbReference>
<comment type="pathway">
    <text evidence="2">Amino-acid degradation; L-phenylalanine degradation; acetoacetate and fumarate from L-phenylalanine: step 2/6.</text>
</comment>
<evidence type="ECO:0000256" key="11">
    <source>
        <dbReference type="ARBA" id="ARBA00023232"/>
    </source>
</evidence>
<gene>
    <name evidence="17" type="ORF">DD238_001962</name>
</gene>
<name>A0A3M6VNM2_9STRA</name>
<dbReference type="InterPro" id="IPR015421">
    <property type="entry name" value="PyrdxlP-dep_Trfase_major"/>
</dbReference>
<dbReference type="InterPro" id="IPR015424">
    <property type="entry name" value="PyrdxlP-dep_Trfase"/>
</dbReference>
<comment type="cofactor">
    <cofactor evidence="1 14 15">
        <name>pyridoxal 5'-phosphate</name>
        <dbReference type="ChEBI" id="CHEBI:597326"/>
    </cofactor>
</comment>
<comment type="subunit">
    <text evidence="4">Homodimer.</text>
</comment>
<dbReference type="Proteomes" id="UP000282087">
    <property type="component" value="Unassembled WGS sequence"/>
</dbReference>
<organism evidence="17 18">
    <name type="scientific">Peronospora effusa</name>
    <dbReference type="NCBI Taxonomy" id="542832"/>
    <lineage>
        <taxon>Eukaryota</taxon>
        <taxon>Sar</taxon>
        <taxon>Stramenopiles</taxon>
        <taxon>Oomycota</taxon>
        <taxon>Peronosporomycetes</taxon>
        <taxon>Peronosporales</taxon>
        <taxon>Peronosporaceae</taxon>
        <taxon>Peronospora</taxon>
    </lineage>
</organism>
<keyword evidence="9" id="KW-0828">Tyrosine catabolism</keyword>
<keyword evidence="11" id="KW-0585">Phenylalanine catabolism</keyword>
<reference evidence="17 18" key="1">
    <citation type="submission" date="2018-06" db="EMBL/GenBank/DDBJ databases">
        <title>Comparative genomics of downy mildews reveals potential adaptations to biotrophy.</title>
        <authorList>
            <person name="Fletcher K."/>
            <person name="Klosterman S.J."/>
            <person name="Derevnina L."/>
            <person name="Martin F."/>
            <person name="Koike S."/>
            <person name="Reyes Chin-Wo S."/>
            <person name="Mou B."/>
            <person name="Michelmore R."/>
        </authorList>
    </citation>
    <scope>NUCLEOTIDE SEQUENCE [LARGE SCALE GENOMIC DNA]</scope>
    <source>
        <strain evidence="17 18">R14</strain>
    </source>
</reference>
<dbReference type="InterPro" id="IPR015422">
    <property type="entry name" value="PyrdxlP-dep_Trfase_small"/>
</dbReference>
<dbReference type="InterPro" id="IPR005958">
    <property type="entry name" value="TyrNic_aminoTrfase"/>
</dbReference>
<dbReference type="Pfam" id="PF00155">
    <property type="entry name" value="Aminotran_1_2"/>
    <property type="match status" value="1"/>
</dbReference>
<dbReference type="VEuPathDB" id="FungiDB:DD237_001433"/>
<dbReference type="EC" id="2.6.1.5" evidence="5"/>
<keyword evidence="10 14" id="KW-0663">Pyridoxal phosphate</keyword>
<comment type="catalytic activity">
    <reaction evidence="13">
        <text>L-tyrosine + 2-oxoglutarate = 3-(4-hydroxyphenyl)pyruvate + L-glutamate</text>
        <dbReference type="Rhea" id="RHEA:15093"/>
        <dbReference type="ChEBI" id="CHEBI:16810"/>
        <dbReference type="ChEBI" id="CHEBI:29985"/>
        <dbReference type="ChEBI" id="CHEBI:36242"/>
        <dbReference type="ChEBI" id="CHEBI:58315"/>
        <dbReference type="EC" id="2.6.1.5"/>
    </reaction>
</comment>
<dbReference type="PROSITE" id="PS00105">
    <property type="entry name" value="AA_TRANSFER_CLASS_1"/>
    <property type="match status" value="1"/>
</dbReference>
<sequence>MTKDTNFDNLIPYDEPMVQVKDPTTNLQWNVQPSDFSKLCSNPIRKIVDNLQKTTTSSKTLIPLSLGDPTVFGNLHCPDVLVQAIIRNTRSMQHNGYIHSAGSEVARAAIAQHFGRISAPLTLNDIIVASGCSGAIEIALQGLVNPGDNILLPKPGFPLYQALCEAHKVECRFYNLMPEHNWEADLDHMQFLVDNNTKAILVNNPSNPCGSVYSKPHLKDILALAEVNKIPIIADEIYGDMVFGSNVFFPIATLTKTVPVVAVSGLAKQFLIPGWRVGWVMVHDRNNILKDVRTAYFKLSQNILGANSLVQSIIPDVLTPVPESAEEQSLLDFKKRYFTTLEENATFTIETLARIPGLEVIVPQGAMYAMVKIRTDILTKIKDDLSLTQKLLDQEAVFVLPGQCFGMTNYFRIVFAAPHEVLADAYIRLAQFCRRHQ</sequence>
<evidence type="ECO:0000256" key="14">
    <source>
        <dbReference type="PIRNR" id="PIRNR000517"/>
    </source>
</evidence>